<evidence type="ECO:0000313" key="23">
    <source>
        <dbReference type="EMBL" id="NML63218.1"/>
    </source>
</evidence>
<dbReference type="EC" id="7.1.1.8" evidence="5 20"/>
<dbReference type="Pfam" id="PF00355">
    <property type="entry name" value="Rieske"/>
    <property type="match status" value="1"/>
</dbReference>
<keyword evidence="13 20" id="KW-0249">Electron transport</keyword>
<keyword evidence="16" id="KW-0411">Iron-sulfur</keyword>
<dbReference type="RefSeq" id="WP_169468971.1">
    <property type="nucleotide sequence ID" value="NZ_JABBGG010000014.1"/>
</dbReference>
<proteinExistence type="inferred from homology"/>
<evidence type="ECO:0000256" key="11">
    <source>
        <dbReference type="ARBA" id="ARBA00022723"/>
    </source>
</evidence>
<evidence type="ECO:0000256" key="12">
    <source>
        <dbReference type="ARBA" id="ARBA00022967"/>
    </source>
</evidence>
<dbReference type="NCBIfam" id="TIGR01416">
    <property type="entry name" value="Rieske_proteo"/>
    <property type="match status" value="1"/>
</dbReference>
<dbReference type="GO" id="GO:0008121">
    <property type="term" value="F:quinol-cytochrome-c reductase activity"/>
    <property type="evidence" value="ECO:0007669"/>
    <property type="project" value="UniProtKB-EC"/>
</dbReference>
<dbReference type="GO" id="GO:0051537">
    <property type="term" value="F:2 iron, 2 sulfur cluster binding"/>
    <property type="evidence" value="ECO:0007669"/>
    <property type="project" value="UniProtKB-KW"/>
</dbReference>
<comment type="subcellular location">
    <subcellularLocation>
        <location evidence="2">Cell membrane</location>
        <topology evidence="2">Single-pass membrane protein</topology>
    </subcellularLocation>
</comment>
<dbReference type="InterPro" id="IPR014349">
    <property type="entry name" value="Rieske_Fe-S_prot"/>
</dbReference>
<keyword evidence="11" id="KW-0479">Metal-binding</keyword>
<evidence type="ECO:0000256" key="15">
    <source>
        <dbReference type="ARBA" id="ARBA00023004"/>
    </source>
</evidence>
<dbReference type="GO" id="GO:0046872">
    <property type="term" value="F:metal ion binding"/>
    <property type="evidence" value="ECO:0007669"/>
    <property type="project" value="UniProtKB-KW"/>
</dbReference>
<evidence type="ECO:0000256" key="4">
    <source>
        <dbReference type="ARBA" id="ARBA00011649"/>
    </source>
</evidence>
<dbReference type="GO" id="GO:0005886">
    <property type="term" value="C:plasma membrane"/>
    <property type="evidence" value="ECO:0007669"/>
    <property type="project" value="UniProtKB-SubCell"/>
</dbReference>
<keyword evidence="7 20" id="KW-0813">Transport</keyword>
<dbReference type="PROSITE" id="PS51296">
    <property type="entry name" value="RIESKE"/>
    <property type="match status" value="1"/>
</dbReference>
<evidence type="ECO:0000256" key="14">
    <source>
        <dbReference type="ARBA" id="ARBA00022989"/>
    </source>
</evidence>
<dbReference type="PROSITE" id="PS51318">
    <property type="entry name" value="TAT"/>
    <property type="match status" value="1"/>
</dbReference>
<dbReference type="InterPro" id="IPR017941">
    <property type="entry name" value="Rieske_2Fe-2S"/>
</dbReference>
<dbReference type="EMBL" id="JABBGG010000014">
    <property type="protein sequence ID" value="NML63218.1"/>
    <property type="molecule type" value="Genomic_DNA"/>
</dbReference>
<evidence type="ECO:0000256" key="6">
    <source>
        <dbReference type="ARBA" id="ARBA00019816"/>
    </source>
</evidence>
<comment type="cofactor">
    <cofactor evidence="20">
        <name>[2Fe-2S] cluster</name>
        <dbReference type="ChEBI" id="CHEBI:190135"/>
    </cofactor>
    <text evidence="20">Binds 1 [2Fe-2S] cluster per subunit.</text>
</comment>
<evidence type="ECO:0000256" key="5">
    <source>
        <dbReference type="ARBA" id="ARBA00012951"/>
    </source>
</evidence>
<evidence type="ECO:0000256" key="16">
    <source>
        <dbReference type="ARBA" id="ARBA00023014"/>
    </source>
</evidence>
<keyword evidence="12" id="KW-1278">Translocase</keyword>
<comment type="function">
    <text evidence="1">Component of the ubiquinol-cytochrome c reductase complex (complex III or cytochrome b-c1 complex), which is a respiratory chain that generates an electrochemical potential coupled to ATP synthesis.</text>
</comment>
<dbReference type="PRINTS" id="PR00162">
    <property type="entry name" value="RIESKE"/>
</dbReference>
<dbReference type="InterPro" id="IPR006311">
    <property type="entry name" value="TAT_signal"/>
</dbReference>
<organism evidence="23 24">
    <name type="scientific">Massilia polaris</name>
    <dbReference type="NCBI Taxonomy" id="2728846"/>
    <lineage>
        <taxon>Bacteria</taxon>
        <taxon>Pseudomonadati</taxon>
        <taxon>Pseudomonadota</taxon>
        <taxon>Betaproteobacteria</taxon>
        <taxon>Burkholderiales</taxon>
        <taxon>Oxalobacteraceae</taxon>
        <taxon>Telluria group</taxon>
        <taxon>Massilia</taxon>
    </lineage>
</organism>
<evidence type="ECO:0000256" key="8">
    <source>
        <dbReference type="ARBA" id="ARBA00022475"/>
    </source>
</evidence>
<evidence type="ECO:0000256" key="7">
    <source>
        <dbReference type="ARBA" id="ARBA00022448"/>
    </source>
</evidence>
<dbReference type="InterPro" id="IPR005805">
    <property type="entry name" value="Rieske_Fe-S_prot_C"/>
</dbReference>
<comment type="catalytic activity">
    <reaction evidence="19 20">
        <text>a quinol + 2 Fe(III)-[cytochrome c](out) = a quinone + 2 Fe(II)-[cytochrome c](out) + 2 H(+)(out)</text>
        <dbReference type="Rhea" id="RHEA:11484"/>
        <dbReference type="Rhea" id="RHEA-COMP:10350"/>
        <dbReference type="Rhea" id="RHEA-COMP:14399"/>
        <dbReference type="ChEBI" id="CHEBI:15378"/>
        <dbReference type="ChEBI" id="CHEBI:24646"/>
        <dbReference type="ChEBI" id="CHEBI:29033"/>
        <dbReference type="ChEBI" id="CHEBI:29034"/>
        <dbReference type="ChEBI" id="CHEBI:132124"/>
        <dbReference type="EC" id="7.1.1.8"/>
    </reaction>
</comment>
<dbReference type="Gene3D" id="2.102.10.10">
    <property type="entry name" value="Rieske [2Fe-2S] iron-sulphur domain"/>
    <property type="match status" value="1"/>
</dbReference>
<keyword evidence="18" id="KW-1015">Disulfide bond</keyword>
<evidence type="ECO:0000256" key="3">
    <source>
        <dbReference type="ARBA" id="ARBA00010651"/>
    </source>
</evidence>
<evidence type="ECO:0000256" key="17">
    <source>
        <dbReference type="ARBA" id="ARBA00023136"/>
    </source>
</evidence>
<dbReference type="InterPro" id="IPR006317">
    <property type="entry name" value="Ubiquinol_cyt_c_Rdtase_Fe-S-su"/>
</dbReference>
<sequence>MGTTLTYQPSRRHFLTVSTAALGGVGLVATAIPFMATMSPSERARAAGAPVEADTSNIAPGALVTVEWRGRPVWILHRTPEQIAALGGHDGELADPASRVRQQPAYTANPTRSLKPEFLVLTAICTHLGCIPSYRPEPGAADLGDDWPGGFYCPCHGSKFDLAGRVFQNVPAPSNMEVPPHSFRGAGKLLIGIDPDDALP</sequence>
<feature type="transmembrane region" description="Helical" evidence="20">
    <location>
        <begin position="14"/>
        <end position="36"/>
    </location>
</feature>
<reference evidence="23 24" key="1">
    <citation type="submission" date="2020-04" db="EMBL/GenBank/DDBJ databases">
        <title>Massilia sp. RP-1-19 isolated from soil.</title>
        <authorList>
            <person name="Dahal R.H."/>
        </authorList>
    </citation>
    <scope>NUCLEOTIDE SEQUENCE [LARGE SCALE GENOMIC DNA]</scope>
    <source>
        <strain evidence="23 24">RP-1-19</strain>
    </source>
</reference>
<evidence type="ECO:0000256" key="18">
    <source>
        <dbReference type="ARBA" id="ARBA00023157"/>
    </source>
</evidence>
<comment type="caution">
    <text evidence="23">The sequence shown here is derived from an EMBL/GenBank/DDBJ whole genome shotgun (WGS) entry which is preliminary data.</text>
</comment>
<gene>
    <name evidence="23" type="primary">petA</name>
    <name evidence="23" type="ORF">HHL21_19440</name>
</gene>
<dbReference type="InterPro" id="IPR036922">
    <property type="entry name" value="Rieske_2Fe-2S_sf"/>
</dbReference>
<dbReference type="Pfam" id="PF10399">
    <property type="entry name" value="UCR_Fe-S_N"/>
    <property type="match status" value="1"/>
</dbReference>
<keyword evidence="9 20" id="KW-0812">Transmembrane</keyword>
<evidence type="ECO:0000256" key="13">
    <source>
        <dbReference type="ARBA" id="ARBA00022982"/>
    </source>
</evidence>
<evidence type="ECO:0000256" key="10">
    <source>
        <dbReference type="ARBA" id="ARBA00022714"/>
    </source>
</evidence>
<evidence type="ECO:0000256" key="19">
    <source>
        <dbReference type="ARBA" id="ARBA00029351"/>
    </source>
</evidence>
<evidence type="ECO:0000256" key="20">
    <source>
        <dbReference type="RuleBase" id="RU004494"/>
    </source>
</evidence>
<evidence type="ECO:0000259" key="22">
    <source>
        <dbReference type="PROSITE" id="PS51296"/>
    </source>
</evidence>
<protein>
    <recommendedName>
        <fullName evidence="6 20">Ubiquinol-cytochrome c reductase iron-sulfur subunit</fullName>
        <ecNumber evidence="5 20">7.1.1.8</ecNumber>
    </recommendedName>
</protein>
<dbReference type="Proteomes" id="UP000583752">
    <property type="component" value="Unassembled WGS sequence"/>
</dbReference>
<evidence type="ECO:0000256" key="9">
    <source>
        <dbReference type="ARBA" id="ARBA00022692"/>
    </source>
</evidence>
<comment type="miscellaneous">
    <text evidence="20">The Rieske protein is a high potential 2Fe-2S protein.</text>
</comment>
<evidence type="ECO:0000313" key="24">
    <source>
        <dbReference type="Proteomes" id="UP000583752"/>
    </source>
</evidence>
<dbReference type="Gene3D" id="1.20.5.510">
    <property type="entry name" value="Single helix bin"/>
    <property type="match status" value="1"/>
</dbReference>
<accession>A0A848HWV1</accession>
<comment type="subunit">
    <text evidence="4 21">The main subunits of complex b-c1 are: cytochrome b, cytochrome c1 and the Rieske protein.</text>
</comment>
<dbReference type="AlphaFoldDB" id="A0A848HWV1"/>
<evidence type="ECO:0000256" key="2">
    <source>
        <dbReference type="ARBA" id="ARBA00004162"/>
    </source>
</evidence>
<evidence type="ECO:0000256" key="1">
    <source>
        <dbReference type="ARBA" id="ARBA00002444"/>
    </source>
</evidence>
<keyword evidence="14 20" id="KW-1133">Transmembrane helix</keyword>
<keyword evidence="8" id="KW-1003">Cell membrane</keyword>
<keyword evidence="17 20" id="KW-0472">Membrane</keyword>
<dbReference type="PANTHER" id="PTHR10134">
    <property type="entry name" value="CYTOCHROME B-C1 COMPLEX SUBUNIT RIESKE, MITOCHONDRIAL"/>
    <property type="match status" value="1"/>
</dbReference>
<feature type="domain" description="Rieske" evidence="22">
    <location>
        <begin position="88"/>
        <end position="190"/>
    </location>
</feature>
<dbReference type="CDD" id="cd03470">
    <property type="entry name" value="Rieske_cytochrome_bc1"/>
    <property type="match status" value="1"/>
</dbReference>
<dbReference type="SUPFAM" id="SSF50022">
    <property type="entry name" value="ISP domain"/>
    <property type="match status" value="1"/>
</dbReference>
<name>A0A848HWV1_9BURK</name>
<dbReference type="InterPro" id="IPR019470">
    <property type="entry name" value="Ubiq_cytC_Rdtase_Fe-S_su_TAT"/>
</dbReference>
<keyword evidence="15" id="KW-0408">Iron</keyword>
<evidence type="ECO:0000256" key="21">
    <source>
        <dbReference type="RuleBase" id="RU004497"/>
    </source>
</evidence>
<keyword evidence="24" id="KW-1185">Reference proteome</keyword>
<comment type="similarity">
    <text evidence="3">Belongs to the Rieske iron-sulfur protein family.</text>
</comment>
<keyword evidence="10" id="KW-0001">2Fe-2S</keyword>